<feature type="compositionally biased region" description="Low complexity" evidence="1">
    <location>
        <begin position="355"/>
        <end position="377"/>
    </location>
</feature>
<dbReference type="InterPro" id="IPR029063">
    <property type="entry name" value="SAM-dependent_MTases_sf"/>
</dbReference>
<organism evidence="2">
    <name type="scientific">Pseudo-nitzschia australis</name>
    <dbReference type="NCBI Taxonomy" id="44445"/>
    <lineage>
        <taxon>Eukaryota</taxon>
        <taxon>Sar</taxon>
        <taxon>Stramenopiles</taxon>
        <taxon>Ochrophyta</taxon>
        <taxon>Bacillariophyta</taxon>
        <taxon>Bacillariophyceae</taxon>
        <taxon>Bacillariophycidae</taxon>
        <taxon>Bacillariales</taxon>
        <taxon>Bacillariaceae</taxon>
        <taxon>Pseudo-nitzschia</taxon>
    </lineage>
</organism>
<dbReference type="EMBL" id="HBIX01022413">
    <property type="protein sequence ID" value="CAE0722888.1"/>
    <property type="molecule type" value="Transcribed_RNA"/>
</dbReference>
<evidence type="ECO:0008006" key="3">
    <source>
        <dbReference type="Google" id="ProtNLM"/>
    </source>
</evidence>
<accession>A0A7S4APW1</accession>
<dbReference type="PANTHER" id="PTHR14614">
    <property type="entry name" value="HEPATOCELLULAR CARCINOMA-ASSOCIATED ANTIGEN"/>
    <property type="match status" value="1"/>
</dbReference>
<dbReference type="SUPFAM" id="SSF53335">
    <property type="entry name" value="S-adenosyl-L-methionine-dependent methyltransferases"/>
    <property type="match status" value="1"/>
</dbReference>
<dbReference type="AlphaFoldDB" id="A0A7S4APW1"/>
<protein>
    <recommendedName>
        <fullName evidence="3">FAM86 N-terminal domain-containing protein</fullName>
    </recommendedName>
</protein>
<name>A0A7S4APW1_9STRA</name>
<proteinExistence type="predicted"/>
<evidence type="ECO:0000256" key="1">
    <source>
        <dbReference type="SAM" id="MobiDB-lite"/>
    </source>
</evidence>
<dbReference type="PANTHER" id="PTHR14614:SF130">
    <property type="entry name" value="PROTEIN-LYSINE N-METHYLTRANSFERASE EEF2KMT"/>
    <property type="match status" value="1"/>
</dbReference>
<dbReference type="Gene3D" id="3.40.50.150">
    <property type="entry name" value="Vaccinia Virus protein VP39"/>
    <property type="match status" value="1"/>
</dbReference>
<sequence length="557" mass="61345">MRYSAYSYSYWNLENTRYLLLVQIRRNACRPRKKLTPERAMTPPQFSENEIEQNLKSRKSLALYRIQLLKTEGDCADDGFGSTDSDNGSGSYSESDKSTGFSSLFLPMLSHSIDDFLSLVTKGQTRILSDDDGGNQTVLSEVAETKRMARLLKIYRRISELDPTLNEEIGKQGAHLLLSRIIKLDMFSIDCCNSCHDDNDNDNDNEANRDTIIEIQDLAAEIASYSKSFPLRVSPFLREDMLARLPLVFNIYPVVARSQSQSGEHKTDGAGTTILINQVTERQSAQKDVGFVMWPSAVVLSRWLVSNPEEVRGKTVLELGSGCGLTGLVAAKIMKGFNNHWEGNCNSYEQEQSLSETESTEATTAATTTTTTMTMTTPPGSGSVILSDFNETVVKNLRGNIELNNLDAVATAEGIDFYQQDPNGHGWLTVDGFERKDIADLVIAADVICQPEDAFAAARTIASALRVGCKALVVSADSKHRFGVEKLEEACQTVGSLSVLSKTNVDDYYLQQSTSTSTSHSNSDSVSGDEDMEKTSGFVHGMTLTMYIILKTGEVTQ</sequence>
<reference evidence="2" key="1">
    <citation type="submission" date="2021-01" db="EMBL/GenBank/DDBJ databases">
        <authorList>
            <person name="Corre E."/>
            <person name="Pelletier E."/>
            <person name="Niang G."/>
            <person name="Scheremetjew M."/>
            <person name="Finn R."/>
            <person name="Kale V."/>
            <person name="Holt S."/>
            <person name="Cochrane G."/>
            <person name="Meng A."/>
            <person name="Brown T."/>
            <person name="Cohen L."/>
        </authorList>
    </citation>
    <scope>NUCLEOTIDE SEQUENCE</scope>
    <source>
        <strain evidence="2">10249 10 AB</strain>
    </source>
</reference>
<dbReference type="Pfam" id="PF10294">
    <property type="entry name" value="Methyltransf_16"/>
    <property type="match status" value="1"/>
</dbReference>
<dbReference type="InterPro" id="IPR019410">
    <property type="entry name" value="Methyltransf_16"/>
</dbReference>
<evidence type="ECO:0000313" key="2">
    <source>
        <dbReference type="EMBL" id="CAE0722888.1"/>
    </source>
</evidence>
<feature type="region of interest" description="Disordered" evidence="1">
    <location>
        <begin position="512"/>
        <end position="532"/>
    </location>
</feature>
<feature type="compositionally biased region" description="Low complexity" evidence="1">
    <location>
        <begin position="513"/>
        <end position="526"/>
    </location>
</feature>
<feature type="region of interest" description="Disordered" evidence="1">
    <location>
        <begin position="349"/>
        <end position="379"/>
    </location>
</feature>
<gene>
    <name evidence="2" type="ORF">PAUS00366_LOCUS15644</name>
</gene>